<evidence type="ECO:0000313" key="11">
    <source>
        <dbReference type="Proteomes" id="UP000249557"/>
    </source>
</evidence>
<dbReference type="GO" id="GO:0046872">
    <property type="term" value="F:metal ion binding"/>
    <property type="evidence" value="ECO:0007669"/>
    <property type="project" value="UniProtKB-KW"/>
</dbReference>
<evidence type="ECO:0000256" key="5">
    <source>
        <dbReference type="ARBA" id="ARBA00022438"/>
    </source>
</evidence>
<dbReference type="EMBL" id="QFNK01000016">
    <property type="protein sequence ID" value="PZO88487.1"/>
    <property type="molecule type" value="Genomic_DNA"/>
</dbReference>
<dbReference type="GO" id="GO:0004177">
    <property type="term" value="F:aminopeptidase activity"/>
    <property type="evidence" value="ECO:0007669"/>
    <property type="project" value="UniProtKB-KW"/>
</dbReference>
<keyword evidence="9" id="KW-0482">Metalloprotease</keyword>
<comment type="caution">
    <text evidence="10">The sequence shown here is derived from an EMBL/GenBank/DDBJ whole genome shotgun (WGS) entry which is preliminary data.</text>
</comment>
<dbReference type="Pfam" id="PF02073">
    <property type="entry name" value="Peptidase_M29"/>
    <property type="match status" value="1"/>
</dbReference>
<dbReference type="Proteomes" id="UP000249557">
    <property type="component" value="Unassembled WGS sequence"/>
</dbReference>
<dbReference type="InterPro" id="IPR000787">
    <property type="entry name" value="Peptidase_M29"/>
</dbReference>
<evidence type="ECO:0000256" key="6">
    <source>
        <dbReference type="ARBA" id="ARBA00022670"/>
    </source>
</evidence>
<keyword evidence="8" id="KW-0378">Hydrolase</keyword>
<organism evidence="10 11">
    <name type="scientific">Micavibrio aeruginosavorus</name>
    <dbReference type="NCBI Taxonomy" id="349221"/>
    <lineage>
        <taxon>Bacteria</taxon>
        <taxon>Pseudomonadati</taxon>
        <taxon>Bdellovibrionota</taxon>
        <taxon>Bdellovibrionia</taxon>
        <taxon>Bdellovibrionales</taxon>
        <taxon>Pseudobdellovibrionaceae</taxon>
        <taxon>Micavibrio</taxon>
    </lineage>
</organism>
<dbReference type="InterPro" id="IPR035097">
    <property type="entry name" value="M29_N-terminal"/>
</dbReference>
<dbReference type="GO" id="GO:0008237">
    <property type="term" value="F:metallopeptidase activity"/>
    <property type="evidence" value="ECO:0007669"/>
    <property type="project" value="UniProtKB-KW"/>
</dbReference>
<evidence type="ECO:0000256" key="2">
    <source>
        <dbReference type="ARBA" id="ARBA00001946"/>
    </source>
</evidence>
<comment type="cofactor">
    <cofactor evidence="1">
        <name>Co(2+)</name>
        <dbReference type="ChEBI" id="CHEBI:48828"/>
    </cofactor>
</comment>
<evidence type="ECO:0000256" key="1">
    <source>
        <dbReference type="ARBA" id="ARBA00001941"/>
    </source>
</evidence>
<evidence type="ECO:0000256" key="7">
    <source>
        <dbReference type="ARBA" id="ARBA00022723"/>
    </source>
</evidence>
<dbReference type="PANTHER" id="PTHR34448:SF1">
    <property type="entry name" value="BLL6088 PROTEIN"/>
    <property type="match status" value="1"/>
</dbReference>
<gene>
    <name evidence="10" type="ORF">DI626_01705</name>
</gene>
<dbReference type="InterPro" id="IPR052170">
    <property type="entry name" value="M29_Exopeptidase"/>
</dbReference>
<keyword evidence="7" id="KW-0479">Metal-binding</keyword>
<evidence type="ECO:0000256" key="9">
    <source>
        <dbReference type="ARBA" id="ARBA00023049"/>
    </source>
</evidence>
<comment type="similarity">
    <text evidence="4">Belongs to the peptidase M29 family.</text>
</comment>
<evidence type="ECO:0000313" key="10">
    <source>
        <dbReference type="EMBL" id="PZO88487.1"/>
    </source>
</evidence>
<proteinExistence type="inferred from homology"/>
<keyword evidence="5 10" id="KW-0031">Aminopeptidase</keyword>
<comment type="cofactor">
    <cofactor evidence="2">
        <name>Mg(2+)</name>
        <dbReference type="ChEBI" id="CHEBI:18420"/>
    </cofactor>
</comment>
<evidence type="ECO:0000256" key="3">
    <source>
        <dbReference type="ARBA" id="ARBA00001947"/>
    </source>
</evidence>
<dbReference type="Gene3D" id="3.40.1830.10">
    <property type="entry name" value="Thermophilic metalloprotease (M29)"/>
    <property type="match status" value="1"/>
</dbReference>
<dbReference type="GO" id="GO:0006508">
    <property type="term" value="P:proteolysis"/>
    <property type="evidence" value="ECO:0007669"/>
    <property type="project" value="UniProtKB-KW"/>
</dbReference>
<evidence type="ECO:0000256" key="4">
    <source>
        <dbReference type="ARBA" id="ARBA00008236"/>
    </source>
</evidence>
<comment type="cofactor">
    <cofactor evidence="3">
        <name>Zn(2+)</name>
        <dbReference type="ChEBI" id="CHEBI:29105"/>
    </cofactor>
</comment>
<keyword evidence="6" id="KW-0645">Protease</keyword>
<evidence type="ECO:0000256" key="8">
    <source>
        <dbReference type="ARBA" id="ARBA00022801"/>
    </source>
</evidence>
<dbReference type="SUPFAM" id="SSF144052">
    <property type="entry name" value="Thermophilic metalloprotease-like"/>
    <property type="match status" value="1"/>
</dbReference>
<accession>A0A2W5A5A9</accession>
<sequence length="495" mass="54818">MENKDLSPKLEDLATELGEVSGGLFVTEAAYALELLKSPFTTGPNAVEAAQLAARAVAVYKAGLGDSQTFRAAYDANKPKNFTALPPIPLEMELQNAMGAKLLNLVTDKAGTEVHFTIGYHAGLIADYMLRDLWKRGIPFHIDAPDTDFSRLLISHADETGLKAYADYRLNLFKDVTHRITAMPNSMPPSAVQGDAEKSKLFDTFMRPYSKKTGSGEVVFTLTYFPTEIDAELDGIPLDDYLQLHFEMSDQPDHLIVKAHEVLIERLNRTKHVRFTNDDGTDISMELTDENGRQFTFCNSMAYRNVPGSEVFSAPRRDSLNGTIVAKGKFNPKSDKSSVIENLTLEFKDGKIVSFTADKGANVFQAFLDRDPNNSYVGELGIGTNPHLKRHVLNGLLVEKIGGSFHLALGAAYTMTDYLGTPVHVDNGNRSVDHWDVTTMLYGCGGRMYLDDEMVMDNGIFLDPALDVLNRGWLAVPAEDRPDRWKDYKGPFTGI</sequence>
<reference evidence="10 11" key="1">
    <citation type="submission" date="2017-08" db="EMBL/GenBank/DDBJ databases">
        <title>Infants hospitalized years apart are colonized by the same room-sourced microbial strains.</title>
        <authorList>
            <person name="Brooks B."/>
            <person name="Olm M.R."/>
            <person name="Firek B.A."/>
            <person name="Baker R."/>
            <person name="Thomas B.C."/>
            <person name="Morowitz M.J."/>
            <person name="Banfield J.F."/>
        </authorList>
    </citation>
    <scope>NUCLEOTIDE SEQUENCE [LARGE SCALE GENOMIC DNA]</scope>
    <source>
        <strain evidence="10">S2_018_000_R2_104</strain>
    </source>
</reference>
<protein>
    <submittedName>
        <fullName evidence="10">Leucyl aminopeptidase</fullName>
    </submittedName>
</protein>
<dbReference type="AlphaFoldDB" id="A0A2W5A5A9"/>
<dbReference type="PANTHER" id="PTHR34448">
    <property type="entry name" value="AMINOPEPTIDASE"/>
    <property type="match status" value="1"/>
</dbReference>
<name>A0A2W5A5A9_9BACT</name>